<evidence type="ECO:0000259" key="1">
    <source>
        <dbReference type="Pfam" id="PF00188"/>
    </source>
</evidence>
<comment type="caution">
    <text evidence="2">The sequence shown here is derived from an EMBL/GenBank/DDBJ whole genome shotgun (WGS) entry which is preliminary data.</text>
</comment>
<gene>
    <name evidence="2" type="ORF">QTN89_18575</name>
</gene>
<reference evidence="2 3" key="1">
    <citation type="submission" date="2023-06" db="EMBL/GenBank/DDBJ databases">
        <title>Roseiconus lacunae JC819 isolated from Gulf of Mannar region, Tamil Nadu.</title>
        <authorList>
            <person name="Pk S."/>
            <person name="Ch S."/>
            <person name="Ch V.R."/>
        </authorList>
    </citation>
    <scope>NUCLEOTIDE SEQUENCE [LARGE SCALE GENOMIC DNA]</scope>
    <source>
        <strain evidence="2 3">JC819</strain>
    </source>
</reference>
<organism evidence="2 3">
    <name type="scientific">Roseiconus lacunae</name>
    <dbReference type="NCBI Taxonomy" id="2605694"/>
    <lineage>
        <taxon>Bacteria</taxon>
        <taxon>Pseudomonadati</taxon>
        <taxon>Planctomycetota</taxon>
        <taxon>Planctomycetia</taxon>
        <taxon>Pirellulales</taxon>
        <taxon>Pirellulaceae</taxon>
        <taxon>Roseiconus</taxon>
    </lineage>
</organism>
<evidence type="ECO:0000313" key="2">
    <source>
        <dbReference type="EMBL" id="MDM4017461.1"/>
    </source>
</evidence>
<dbReference type="Gene3D" id="1.10.1330.10">
    <property type="entry name" value="Dockerin domain"/>
    <property type="match status" value="1"/>
</dbReference>
<dbReference type="Gene3D" id="3.40.33.10">
    <property type="entry name" value="CAP"/>
    <property type="match status" value="1"/>
</dbReference>
<feature type="domain" description="SCP" evidence="1">
    <location>
        <begin position="93"/>
        <end position="242"/>
    </location>
</feature>
<dbReference type="InterPro" id="IPR002105">
    <property type="entry name" value="Dockerin_1_rpt"/>
</dbReference>
<evidence type="ECO:0000313" key="3">
    <source>
        <dbReference type="Proteomes" id="UP001239462"/>
    </source>
</evidence>
<proteinExistence type="predicted"/>
<dbReference type="Pfam" id="PF00404">
    <property type="entry name" value="Dockerin_1"/>
    <property type="match status" value="1"/>
</dbReference>
<protein>
    <submittedName>
        <fullName evidence="2">Dockerin type I domain-containing protein</fullName>
    </submittedName>
</protein>
<keyword evidence="3" id="KW-1185">Reference proteome</keyword>
<dbReference type="EMBL" id="JASZZN010000014">
    <property type="protein sequence ID" value="MDM4017461.1"/>
    <property type="molecule type" value="Genomic_DNA"/>
</dbReference>
<sequence length="578" mass="63151">MATKNVRHSRRKGFERLELRRLLAATPMEIYAMRLVNTMRSDPPAFAEVLDDMRLNRASSGHGYANTDPVWVDLRQAISVSLMPSNVPAAISLLRSTAPLPPLAWEDSLFDESNNHNQWMQSTCFAHSTPESAAASPCLGQLPGLPYNPQRAASNPDRIGENTLGEWSSGAFNENIGYQSGPTMPATRQAYAVGSDGHRQRQAYYDVVNFVLEFNSGSLGHLEALLHPRRDAIGIAYETIDGFSQVSSDTNFLTTHTLSRNASIGGYLTGVMFDDQNRNGWFDLGEQIGMDGPGQLGDRVKGCVLVTSIDATFSEHFCTDADQAGRLSTFLPAGEYWVDGGVTRQLVEFQYQTQNQNVDVSSLLRQRSIVDIGYQAIVTTKVDGDFTLPAWSGYQTLMVEAMTDSTLQINTANHIGSELWITNDDRIDLGVHAGNQITASLTAGETYAIIASTDFEALSFSVSIEGNVRPILTNVLDFADVDQSGTATPLDALIVINQIARQSTIDLPDQSPYYVDTNGDGQLTPRDALRVLNAIGARQANAEPESVMRTEAVTGNLPRRLADEVTVDQVFAVLGRLF</sequence>
<dbReference type="RefSeq" id="WP_289164927.1">
    <property type="nucleotide sequence ID" value="NZ_JASZZN010000014.1"/>
</dbReference>
<dbReference type="InterPro" id="IPR036439">
    <property type="entry name" value="Dockerin_dom_sf"/>
</dbReference>
<dbReference type="Pfam" id="PF00188">
    <property type="entry name" value="CAP"/>
    <property type="match status" value="1"/>
</dbReference>
<dbReference type="InterPro" id="IPR014044">
    <property type="entry name" value="CAP_dom"/>
</dbReference>
<dbReference type="Proteomes" id="UP001239462">
    <property type="component" value="Unassembled WGS sequence"/>
</dbReference>
<dbReference type="InterPro" id="IPR035940">
    <property type="entry name" value="CAP_sf"/>
</dbReference>
<accession>A0ABT7PMT5</accession>
<name>A0ABT7PMT5_9BACT</name>